<organism evidence="4 9">
    <name type="scientific">Staphylococcus chromogenes</name>
    <name type="common">Staphylococcus hyicus subsp. chromogenes</name>
    <dbReference type="NCBI Taxonomy" id="46126"/>
    <lineage>
        <taxon>Bacteria</taxon>
        <taxon>Bacillati</taxon>
        <taxon>Bacillota</taxon>
        <taxon>Bacilli</taxon>
        <taxon>Bacillales</taxon>
        <taxon>Staphylococcaceae</taxon>
        <taxon>Staphylococcus</taxon>
    </lineage>
</organism>
<dbReference type="Proteomes" id="UP000242144">
    <property type="component" value="Unassembled WGS sequence"/>
</dbReference>
<comment type="caution">
    <text evidence="4">The sequence shown here is derived from an EMBL/GenBank/DDBJ whole genome shotgun (WGS) entry which is preliminary data.</text>
</comment>
<evidence type="ECO:0000313" key="7">
    <source>
        <dbReference type="Proteomes" id="UP000242008"/>
    </source>
</evidence>
<name>A0AAE5SYP6_STACR</name>
<evidence type="ECO:0000256" key="1">
    <source>
        <dbReference type="ARBA" id="ARBA00006336"/>
    </source>
</evidence>
<keyword evidence="7" id="KW-1185">Reference proteome</keyword>
<feature type="domain" description="Isochorismatase-like" evidence="3">
    <location>
        <begin position="7"/>
        <end position="180"/>
    </location>
</feature>
<reference evidence="7 8" key="1">
    <citation type="journal article" date="2016" name="Front. Microbiol.">
        <title>Comprehensive Phylogenetic Analysis of Bovine Non-aureus Staphylococci Species Based on Whole-Genome Sequencing.</title>
        <authorList>
            <person name="Naushad S."/>
            <person name="Barkema H.W."/>
            <person name="Luby C."/>
            <person name="Condas L.A."/>
            <person name="Nobrega D.B."/>
            <person name="Carson D.A."/>
            <person name="De Buck J."/>
        </authorList>
    </citation>
    <scope>NUCLEOTIDE SEQUENCE [LARGE SCALE GENOMIC DNA]</scope>
    <source>
        <strain evidence="5 8">SNUC 105</strain>
        <strain evidence="6 7">SNUC 1363</strain>
        <strain evidence="4 9">SNUC 505</strain>
    </source>
</reference>
<evidence type="ECO:0000313" key="5">
    <source>
        <dbReference type="EMBL" id="PTG27365.1"/>
    </source>
</evidence>
<dbReference type="Proteomes" id="UP000242704">
    <property type="component" value="Unassembled WGS sequence"/>
</dbReference>
<protein>
    <submittedName>
        <fullName evidence="4">Isochorismatase</fullName>
    </submittedName>
</protein>
<dbReference type="Pfam" id="PF00857">
    <property type="entry name" value="Isochorismatase"/>
    <property type="match status" value="1"/>
</dbReference>
<evidence type="ECO:0000313" key="4">
    <source>
        <dbReference type="EMBL" id="PTG13629.1"/>
    </source>
</evidence>
<accession>A0AAE5SYP6</accession>
<keyword evidence="2" id="KW-0378">Hydrolase</keyword>
<dbReference type="GO" id="GO:0016787">
    <property type="term" value="F:hydrolase activity"/>
    <property type="evidence" value="ECO:0007669"/>
    <property type="project" value="UniProtKB-KW"/>
</dbReference>
<dbReference type="AlphaFoldDB" id="A0AAE5SYP6"/>
<sequence length="183" mass="20633">MINYKKTALVLIDLQKGIVSMETAPNSTETVLSNAEKMIQKFRENDGFIAFVRVNFHDGKDALSPRLAEQALPGKPGKDFSEFPERFNITDHDFIVNKRGFSAFFGTDLDLQLRRRGIDTIILGGISTHMGVDTTARDAYQHGYEQYFVSDMMAAPKAELHEFSLNYSFPLMGKITTTDDLLQ</sequence>
<dbReference type="EMBL" id="PZAO01000013">
    <property type="protein sequence ID" value="PTG69592.1"/>
    <property type="molecule type" value="Genomic_DNA"/>
</dbReference>
<evidence type="ECO:0000313" key="9">
    <source>
        <dbReference type="Proteomes" id="UP000242704"/>
    </source>
</evidence>
<dbReference type="Proteomes" id="UP000242008">
    <property type="component" value="Unassembled WGS sequence"/>
</dbReference>
<dbReference type="Gene3D" id="3.40.50.850">
    <property type="entry name" value="Isochorismatase-like"/>
    <property type="match status" value="1"/>
</dbReference>
<dbReference type="RefSeq" id="WP_037576192.1">
    <property type="nucleotide sequence ID" value="NZ_JAHCNX010000006.1"/>
</dbReference>
<dbReference type="PANTHER" id="PTHR43540">
    <property type="entry name" value="PEROXYUREIDOACRYLATE/UREIDOACRYLATE AMIDOHYDROLASE-RELATED"/>
    <property type="match status" value="1"/>
</dbReference>
<evidence type="ECO:0000313" key="8">
    <source>
        <dbReference type="Proteomes" id="UP000242144"/>
    </source>
</evidence>
<evidence type="ECO:0000313" key="6">
    <source>
        <dbReference type="EMBL" id="PTG69592.1"/>
    </source>
</evidence>
<dbReference type="CDD" id="cd00431">
    <property type="entry name" value="cysteine_hydrolases"/>
    <property type="match status" value="1"/>
</dbReference>
<evidence type="ECO:0000256" key="2">
    <source>
        <dbReference type="ARBA" id="ARBA00022801"/>
    </source>
</evidence>
<dbReference type="EMBL" id="PZBZ01000034">
    <property type="protein sequence ID" value="PTG13629.1"/>
    <property type="molecule type" value="Genomic_DNA"/>
</dbReference>
<dbReference type="InterPro" id="IPR036380">
    <property type="entry name" value="Isochorismatase-like_sf"/>
</dbReference>
<comment type="similarity">
    <text evidence="1">Belongs to the isochorismatase family.</text>
</comment>
<evidence type="ECO:0000259" key="3">
    <source>
        <dbReference type="Pfam" id="PF00857"/>
    </source>
</evidence>
<dbReference type="PANTHER" id="PTHR43540:SF7">
    <property type="entry name" value="ISOCHORISMATASE FAMILY PROTEIN YECD"/>
    <property type="match status" value="1"/>
</dbReference>
<dbReference type="InterPro" id="IPR050272">
    <property type="entry name" value="Isochorismatase-like_hydrls"/>
</dbReference>
<proteinExistence type="inferred from homology"/>
<reference evidence="4" key="2">
    <citation type="submission" date="2018-03" db="EMBL/GenBank/DDBJ databases">
        <authorList>
            <person name="Naushad S."/>
        </authorList>
    </citation>
    <scope>NUCLEOTIDE SEQUENCE</scope>
    <source>
        <strain evidence="5">SNUC 105</strain>
        <strain evidence="6">SNUC 1363</strain>
        <strain evidence="4">SNUC 505</strain>
    </source>
</reference>
<dbReference type="EMBL" id="PZCM01000006">
    <property type="protein sequence ID" value="PTG27365.1"/>
    <property type="molecule type" value="Genomic_DNA"/>
</dbReference>
<dbReference type="SUPFAM" id="SSF52499">
    <property type="entry name" value="Isochorismatase-like hydrolases"/>
    <property type="match status" value="1"/>
</dbReference>
<gene>
    <name evidence="5" type="ORF">BU638_06825</name>
    <name evidence="4" type="ORF">BU653_07180</name>
    <name evidence="6" type="ORF">BU676_06855</name>
</gene>
<dbReference type="InterPro" id="IPR000868">
    <property type="entry name" value="Isochorismatase-like_dom"/>
</dbReference>